<gene>
    <name evidence="4" type="ORF">EEJ42_17640</name>
</gene>
<dbReference type="Proteomes" id="UP000275401">
    <property type="component" value="Unassembled WGS sequence"/>
</dbReference>
<comment type="caution">
    <text evidence="4">The sequence shown here is derived from an EMBL/GenBank/DDBJ whole genome shotgun (WGS) entry which is preliminary data.</text>
</comment>
<dbReference type="Pfam" id="PF13581">
    <property type="entry name" value="HATPase_c_2"/>
    <property type="match status" value="1"/>
</dbReference>
<evidence type="ECO:0000256" key="2">
    <source>
        <dbReference type="SAM" id="MobiDB-lite"/>
    </source>
</evidence>
<dbReference type="Gene3D" id="3.30.565.10">
    <property type="entry name" value="Histidine kinase-like ATPase, C-terminal domain"/>
    <property type="match status" value="1"/>
</dbReference>
<feature type="region of interest" description="Disordered" evidence="2">
    <location>
        <begin position="12"/>
        <end position="38"/>
    </location>
</feature>
<feature type="domain" description="Histidine kinase/HSP90-like ATPase" evidence="3">
    <location>
        <begin position="78"/>
        <end position="201"/>
    </location>
</feature>
<dbReference type="PANTHER" id="PTHR35526">
    <property type="entry name" value="ANTI-SIGMA-F FACTOR RSBW-RELATED"/>
    <property type="match status" value="1"/>
</dbReference>
<protein>
    <submittedName>
        <fullName evidence="4">ATP-binding protein</fullName>
    </submittedName>
</protein>
<reference evidence="4 5" key="1">
    <citation type="submission" date="2018-11" db="EMBL/GenBank/DDBJ databases">
        <title>The Potential of Streptomyces as Biocontrol Agents against the Tomato grey mould, Botrytis cinerea (Gray mold) Frontiers in Microbiology.</title>
        <authorList>
            <person name="Li D."/>
        </authorList>
    </citation>
    <scope>NUCLEOTIDE SEQUENCE [LARGE SCALE GENOMIC DNA]</scope>
    <source>
        <strain evidence="4 5">NEAU-LD23</strain>
    </source>
</reference>
<accession>A0A3M8W7Z5</accession>
<proteinExistence type="predicted"/>
<keyword evidence="4" id="KW-0547">Nucleotide-binding</keyword>
<dbReference type="AlphaFoldDB" id="A0A3M8W7Z5"/>
<dbReference type="InterPro" id="IPR050267">
    <property type="entry name" value="Anti-sigma-factor_SerPK"/>
</dbReference>
<keyword evidence="1" id="KW-0723">Serine/threonine-protein kinase</keyword>
<evidence type="ECO:0000313" key="4">
    <source>
        <dbReference type="EMBL" id="RNG24153.1"/>
    </source>
</evidence>
<dbReference type="GO" id="GO:0004674">
    <property type="term" value="F:protein serine/threonine kinase activity"/>
    <property type="evidence" value="ECO:0007669"/>
    <property type="project" value="UniProtKB-KW"/>
</dbReference>
<keyword evidence="5" id="KW-1185">Reference proteome</keyword>
<evidence type="ECO:0000259" key="3">
    <source>
        <dbReference type="Pfam" id="PF13581"/>
    </source>
</evidence>
<evidence type="ECO:0000256" key="1">
    <source>
        <dbReference type="ARBA" id="ARBA00022527"/>
    </source>
</evidence>
<dbReference type="InterPro" id="IPR036890">
    <property type="entry name" value="HATPase_C_sf"/>
</dbReference>
<dbReference type="PANTHER" id="PTHR35526:SF3">
    <property type="entry name" value="ANTI-SIGMA-F FACTOR RSBW"/>
    <property type="match status" value="1"/>
</dbReference>
<keyword evidence="1" id="KW-0418">Kinase</keyword>
<sequence>MCPYVMRVHRPTRTDTVSRSLPGLPQRPAPADDEDLGRDRPALAVSVNRHCIRITGPEPRGEGTMSALVTRRLFRAEFPALPDRAAAVRRMVTGHLNDWRLGALVDGAVLATNELFANAVEHGSSGPADTVTITVSLELSAGHLGHELRVEVADGSPVIPIFRSASLTEESGRGLAIVDCLASDWGTEPPDPGGGGKKVWFTLPLERAS</sequence>
<name>A0A3M8W7Z5_9ACTN</name>
<keyword evidence="1" id="KW-0808">Transferase</keyword>
<organism evidence="4 5">
    <name type="scientific">Streptomyces botrytidirepellens</name>
    <dbReference type="NCBI Taxonomy" id="2486417"/>
    <lineage>
        <taxon>Bacteria</taxon>
        <taxon>Bacillati</taxon>
        <taxon>Actinomycetota</taxon>
        <taxon>Actinomycetes</taxon>
        <taxon>Kitasatosporales</taxon>
        <taxon>Streptomycetaceae</taxon>
        <taxon>Streptomyces</taxon>
    </lineage>
</organism>
<dbReference type="SUPFAM" id="SSF55874">
    <property type="entry name" value="ATPase domain of HSP90 chaperone/DNA topoisomerase II/histidine kinase"/>
    <property type="match status" value="1"/>
</dbReference>
<dbReference type="InterPro" id="IPR003594">
    <property type="entry name" value="HATPase_dom"/>
</dbReference>
<evidence type="ECO:0000313" key="5">
    <source>
        <dbReference type="Proteomes" id="UP000275401"/>
    </source>
</evidence>
<dbReference type="EMBL" id="RIBZ01000232">
    <property type="protein sequence ID" value="RNG24153.1"/>
    <property type="molecule type" value="Genomic_DNA"/>
</dbReference>
<dbReference type="GO" id="GO:0005524">
    <property type="term" value="F:ATP binding"/>
    <property type="evidence" value="ECO:0007669"/>
    <property type="project" value="UniProtKB-KW"/>
</dbReference>
<keyword evidence="4" id="KW-0067">ATP-binding</keyword>
<dbReference type="CDD" id="cd16936">
    <property type="entry name" value="HATPase_RsbW-like"/>
    <property type="match status" value="1"/>
</dbReference>